<dbReference type="PANTHER" id="PTHR31961">
    <property type="entry name" value="SENSITIVE TO HIGH EXPRESSION PROTEIN 9, MITOCHONDRIAL"/>
    <property type="match status" value="1"/>
</dbReference>
<dbReference type="HOGENOM" id="CLU_025632_5_0_1"/>
<evidence type="ECO:0000256" key="9">
    <source>
        <dbReference type="ARBA" id="ARBA00024807"/>
    </source>
</evidence>
<dbReference type="AlphaFoldDB" id="G3AMK5"/>
<evidence type="ECO:0000313" key="13">
    <source>
        <dbReference type="EMBL" id="EGW33449.1"/>
    </source>
</evidence>
<keyword evidence="6 11" id="KW-0175">Coiled coil</keyword>
<keyword evidence="8 10" id="KW-0472">Membrane</keyword>
<feature type="transmembrane region" description="Helical" evidence="10">
    <location>
        <begin position="286"/>
        <end position="306"/>
    </location>
</feature>
<evidence type="ECO:0000256" key="2">
    <source>
        <dbReference type="ARBA" id="ARBA00022692"/>
    </source>
</evidence>
<feature type="compositionally biased region" description="Basic and acidic residues" evidence="12">
    <location>
        <begin position="81"/>
        <end position="92"/>
    </location>
</feature>
<dbReference type="Pfam" id="PF05546">
    <property type="entry name" value="She9_MDM33"/>
    <property type="match status" value="1"/>
</dbReference>
<feature type="transmembrane region" description="Helical" evidence="10">
    <location>
        <begin position="411"/>
        <end position="431"/>
    </location>
</feature>
<evidence type="ECO:0000256" key="8">
    <source>
        <dbReference type="ARBA" id="ARBA00023136"/>
    </source>
</evidence>
<evidence type="ECO:0000256" key="12">
    <source>
        <dbReference type="SAM" id="MobiDB-lite"/>
    </source>
</evidence>
<dbReference type="FunCoup" id="G3AMK5">
    <property type="interactions" value="44"/>
</dbReference>
<dbReference type="InParanoid" id="G3AMK5"/>
<proteinExistence type="inferred from homology"/>
<keyword evidence="2 10" id="KW-0812">Transmembrane</keyword>
<evidence type="ECO:0000313" key="14">
    <source>
        <dbReference type="Proteomes" id="UP000000709"/>
    </source>
</evidence>
<evidence type="ECO:0000256" key="4">
    <source>
        <dbReference type="ARBA" id="ARBA00022946"/>
    </source>
</evidence>
<keyword evidence="4 10" id="KW-0809">Transit peptide</keyword>
<evidence type="ECO:0000256" key="5">
    <source>
        <dbReference type="ARBA" id="ARBA00022989"/>
    </source>
</evidence>
<feature type="region of interest" description="Disordered" evidence="12">
    <location>
        <begin position="81"/>
        <end position="107"/>
    </location>
</feature>
<evidence type="ECO:0000256" key="3">
    <source>
        <dbReference type="ARBA" id="ARBA00022792"/>
    </source>
</evidence>
<dbReference type="Proteomes" id="UP000000709">
    <property type="component" value="Unassembled WGS sequence"/>
</dbReference>
<evidence type="ECO:0000256" key="7">
    <source>
        <dbReference type="ARBA" id="ARBA00023128"/>
    </source>
</evidence>
<sequence>MISRTVPIARYIARSRLIARPACQFVRFISKLPDSTNQESKLREIIESTNFGTEALKKQQQDEIRKKQDQIELQKKIDEEVRVRKEHDRSDADSIQSSVKPTENAQDSSLLQEINDTIQKEIGNLPSQMEKSRSKMAERLEMFLDSAQDTILTATRTLNDVTGYSAIEKLKKSIEVLEQELRESKEHVKTRKTAYSEAIQQRATSQREINELLTRKHNWTPDDLERFTELYRNDHANEHLESESEAKLEEAESKVDAIQLKLTQSILTRYHEEQIWSDKIRRSSTWGTWILMGINVMLFMVATFFVEPWKRRKLVRAFEEKVKELLTNGHSEHSPDSTKLVVPEATNEVVTTVEKPKLEQENVAKVTEKIYTFSFIEYSWNSFKQLVLSNYYALTNADITKLQFNKFEFEMFTLGLTLLACSLGSLLTLWLR</sequence>
<dbReference type="STRING" id="619300.G3AMK5"/>
<gene>
    <name evidence="13" type="ORF">SPAPADRAFT_60803</name>
</gene>
<keyword evidence="14" id="KW-1185">Reference proteome</keyword>
<dbReference type="eggNOG" id="ENOG502QQ1E">
    <property type="taxonomic scope" value="Eukaryota"/>
</dbReference>
<feature type="coiled-coil region" evidence="11">
    <location>
        <begin position="167"/>
        <end position="215"/>
    </location>
</feature>
<organism evidence="14">
    <name type="scientific">Spathaspora passalidarum (strain NRRL Y-27907 / 11-Y1)</name>
    <dbReference type="NCBI Taxonomy" id="619300"/>
    <lineage>
        <taxon>Eukaryota</taxon>
        <taxon>Fungi</taxon>
        <taxon>Dikarya</taxon>
        <taxon>Ascomycota</taxon>
        <taxon>Saccharomycotina</taxon>
        <taxon>Pichiomycetes</taxon>
        <taxon>Debaryomycetaceae</taxon>
        <taxon>Spathaspora</taxon>
    </lineage>
</organism>
<evidence type="ECO:0000256" key="1">
    <source>
        <dbReference type="ARBA" id="ARBA00007472"/>
    </source>
</evidence>
<dbReference type="GO" id="GO:0007007">
    <property type="term" value="P:inner mitochondrial membrane organization"/>
    <property type="evidence" value="ECO:0007669"/>
    <property type="project" value="EnsemblFungi"/>
</dbReference>
<keyword evidence="7 10" id="KW-0496">Mitochondrion</keyword>
<dbReference type="OrthoDB" id="5595506at2759"/>
<dbReference type="GeneID" id="18873577"/>
<feature type="compositionally biased region" description="Polar residues" evidence="12">
    <location>
        <begin position="93"/>
        <end position="107"/>
    </location>
</feature>
<evidence type="ECO:0000256" key="6">
    <source>
        <dbReference type="ARBA" id="ARBA00023054"/>
    </source>
</evidence>
<comment type="function">
    <text evidence="9">Required for the maintenance of the structure of the mitochondrial inner membrane. Involved in mitochondrial morphology. Causes growth arrest when highly overexpressed.</text>
</comment>
<evidence type="ECO:0000256" key="11">
    <source>
        <dbReference type="SAM" id="Coils"/>
    </source>
</evidence>
<keyword evidence="3 10" id="KW-0999">Mitochondrion inner membrane</keyword>
<comment type="subunit">
    <text evidence="10">Homooligomer.</text>
</comment>
<dbReference type="PANTHER" id="PTHR31961:SF3">
    <property type="entry name" value="SENSITIVE TO HIGH EXPRESSION PROTEIN 9, MITOCHONDRIAL"/>
    <property type="match status" value="1"/>
</dbReference>
<dbReference type="GO" id="GO:0005743">
    <property type="term" value="C:mitochondrial inner membrane"/>
    <property type="evidence" value="ECO:0007669"/>
    <property type="project" value="UniProtKB-SubCell"/>
</dbReference>
<name>G3AMK5_SPAPN</name>
<accession>G3AMK5</accession>
<reference evidence="13 14" key="1">
    <citation type="journal article" date="2011" name="Proc. Natl. Acad. Sci. U.S.A.">
        <title>Comparative genomics of xylose-fermenting fungi for enhanced biofuel production.</title>
        <authorList>
            <person name="Wohlbach D.J."/>
            <person name="Kuo A."/>
            <person name="Sato T.K."/>
            <person name="Potts K.M."/>
            <person name="Salamov A.A."/>
            <person name="LaButti K.M."/>
            <person name="Sun H."/>
            <person name="Clum A."/>
            <person name="Pangilinan J.L."/>
            <person name="Lindquist E.A."/>
            <person name="Lucas S."/>
            <person name="Lapidus A."/>
            <person name="Jin M."/>
            <person name="Gunawan C."/>
            <person name="Balan V."/>
            <person name="Dale B.E."/>
            <person name="Jeffries T.W."/>
            <person name="Zinkel R."/>
            <person name="Barry K.W."/>
            <person name="Grigoriev I.V."/>
            <person name="Gasch A.P."/>
        </authorList>
    </citation>
    <scope>NUCLEOTIDE SEQUENCE [LARGE SCALE GENOMIC DNA]</scope>
    <source>
        <strain evidence="14">NRRL Y-27907 / 11-Y1</strain>
    </source>
</reference>
<dbReference type="EMBL" id="GL996501">
    <property type="protein sequence ID" value="EGW33449.1"/>
    <property type="molecule type" value="Genomic_DNA"/>
</dbReference>
<protein>
    <recommendedName>
        <fullName evidence="10">Sensitive to high expression protein 9, mitochondrial</fullName>
    </recommendedName>
</protein>
<dbReference type="KEGG" id="spaa:SPAPADRAFT_60803"/>
<evidence type="ECO:0000256" key="10">
    <source>
        <dbReference type="RuleBase" id="RU364128"/>
    </source>
</evidence>
<dbReference type="OMA" id="YRNDHEN"/>
<dbReference type="RefSeq" id="XP_007374964.1">
    <property type="nucleotide sequence ID" value="XM_007374902.1"/>
</dbReference>
<dbReference type="InterPro" id="IPR008839">
    <property type="entry name" value="MDM33_fungi"/>
</dbReference>
<keyword evidence="5 10" id="KW-1133">Transmembrane helix</keyword>
<comment type="subcellular location">
    <subcellularLocation>
        <location evidence="10">Mitochondrion inner membrane</location>
        <topology evidence="10">Multi-pass membrane protein</topology>
    </subcellularLocation>
</comment>
<comment type="similarity">
    <text evidence="1 10">Belongs to the SHE9 family.</text>
</comment>